<accession>A0A1Y1V3J6</accession>
<feature type="compositionally biased region" description="Basic and acidic residues" evidence="1">
    <location>
        <begin position="103"/>
        <end position="127"/>
    </location>
</feature>
<feature type="region of interest" description="Disordered" evidence="1">
    <location>
        <begin position="103"/>
        <end position="171"/>
    </location>
</feature>
<name>A0A1Y1V3J6_9FUNG</name>
<comment type="caution">
    <text evidence="2">The sequence shown here is derived from an EMBL/GenBank/DDBJ whole genome shotgun (WGS) entry which is preliminary data.</text>
</comment>
<evidence type="ECO:0008006" key="4">
    <source>
        <dbReference type="Google" id="ProtNLM"/>
    </source>
</evidence>
<proteinExistence type="predicted"/>
<dbReference type="EMBL" id="MCFH01000035">
    <property type="protein sequence ID" value="ORX46427.1"/>
    <property type="molecule type" value="Genomic_DNA"/>
</dbReference>
<feature type="compositionally biased region" description="Basic and acidic residues" evidence="1">
    <location>
        <begin position="134"/>
        <end position="150"/>
    </location>
</feature>
<dbReference type="AlphaFoldDB" id="A0A1Y1V3J6"/>
<dbReference type="PANTHER" id="PTHR13582">
    <property type="entry name" value="M-PHASE PHOSPHOPROTEIN 6"/>
    <property type="match status" value="1"/>
</dbReference>
<evidence type="ECO:0000256" key="1">
    <source>
        <dbReference type="SAM" id="MobiDB-lite"/>
    </source>
</evidence>
<evidence type="ECO:0000313" key="2">
    <source>
        <dbReference type="EMBL" id="ORX46427.1"/>
    </source>
</evidence>
<organism evidence="2 3">
    <name type="scientific">Piromyces finnis</name>
    <dbReference type="NCBI Taxonomy" id="1754191"/>
    <lineage>
        <taxon>Eukaryota</taxon>
        <taxon>Fungi</taxon>
        <taxon>Fungi incertae sedis</taxon>
        <taxon>Chytridiomycota</taxon>
        <taxon>Chytridiomycota incertae sedis</taxon>
        <taxon>Neocallimastigomycetes</taxon>
        <taxon>Neocallimastigales</taxon>
        <taxon>Neocallimastigaceae</taxon>
        <taxon>Piromyces</taxon>
    </lineage>
</organism>
<dbReference type="OrthoDB" id="20403at2759"/>
<dbReference type="STRING" id="1754191.A0A1Y1V3J6"/>
<dbReference type="Pfam" id="PF10175">
    <property type="entry name" value="MPP6"/>
    <property type="match status" value="1"/>
</dbReference>
<dbReference type="GO" id="GO:0000460">
    <property type="term" value="P:maturation of 5.8S rRNA"/>
    <property type="evidence" value="ECO:0007669"/>
    <property type="project" value="TreeGrafter"/>
</dbReference>
<feature type="compositionally biased region" description="Basic and acidic residues" evidence="1">
    <location>
        <begin position="159"/>
        <end position="171"/>
    </location>
</feature>
<keyword evidence="3" id="KW-1185">Reference proteome</keyword>
<reference evidence="2 3" key="2">
    <citation type="submission" date="2016-08" db="EMBL/GenBank/DDBJ databases">
        <title>Pervasive Adenine N6-methylation of Active Genes in Fungi.</title>
        <authorList>
            <consortium name="DOE Joint Genome Institute"/>
            <person name="Mondo S.J."/>
            <person name="Dannebaum R.O."/>
            <person name="Kuo R.C."/>
            <person name="Labutti K."/>
            <person name="Haridas S."/>
            <person name="Kuo A."/>
            <person name="Salamov A."/>
            <person name="Ahrendt S.R."/>
            <person name="Lipzen A."/>
            <person name="Sullivan W."/>
            <person name="Andreopoulos W.B."/>
            <person name="Clum A."/>
            <person name="Lindquist E."/>
            <person name="Daum C."/>
            <person name="Ramamoorthy G.K."/>
            <person name="Gryganskyi A."/>
            <person name="Culley D."/>
            <person name="Magnuson J.K."/>
            <person name="James T.Y."/>
            <person name="O'Malley M.A."/>
            <person name="Stajich J.E."/>
            <person name="Spatafora J.W."/>
            <person name="Visel A."/>
            <person name="Grigoriev I.V."/>
        </authorList>
    </citation>
    <scope>NUCLEOTIDE SEQUENCE [LARGE SCALE GENOMIC DNA]</scope>
    <source>
        <strain evidence="3">finn</strain>
    </source>
</reference>
<protein>
    <recommendedName>
        <fullName evidence="4">M-phase phosphoprotein 6</fullName>
    </recommendedName>
</protein>
<evidence type="ECO:0000313" key="3">
    <source>
        <dbReference type="Proteomes" id="UP000193719"/>
    </source>
</evidence>
<reference evidence="2 3" key="1">
    <citation type="submission" date="2016-08" db="EMBL/GenBank/DDBJ databases">
        <title>Genomes of anaerobic fungi encode conserved fungal cellulosomes for biomass hydrolysis.</title>
        <authorList>
            <consortium name="DOE Joint Genome Institute"/>
            <person name="Haitjema C.H."/>
            <person name="Gilmore S.P."/>
            <person name="Henske J.K."/>
            <person name="Solomon K.V."/>
            <person name="De Groot R."/>
            <person name="Kuo A."/>
            <person name="Mondo S.J."/>
            <person name="Salamov A.A."/>
            <person name="Labutti K."/>
            <person name="Zhao Z."/>
            <person name="Chiniquy J."/>
            <person name="Barry K."/>
            <person name="Brewer H.M."/>
            <person name="Purvine S.O."/>
            <person name="Wright A.T."/>
            <person name="Boxma B."/>
            <person name="Van Alen T."/>
            <person name="Hackstein J.H."/>
            <person name="Baker S.E."/>
            <person name="Grigoriev I.V."/>
            <person name="O'Malley M.A."/>
        </authorList>
    </citation>
    <scope>NUCLEOTIDE SEQUENCE [LARGE SCALE GENOMIC DNA]</scope>
    <source>
        <strain evidence="3">finn</strain>
    </source>
</reference>
<dbReference type="InterPro" id="IPR019324">
    <property type="entry name" value="MPP6"/>
</dbReference>
<sequence>MSSHRQLHVKELSGNILKMKFMQRNREQQQKEEEEKEQQRALSEAHWVVDFDSITPENETKIESESSFMNFLEGGNIGRRSYQKFNNTIEKLAEEQMKEQKIKKIEENEQKNSVSDKEMVDRYKKDIGVLPTNKTEKRSLTNDKDNDSSNKKQKLNSKKSKDISKEFIKPE</sequence>
<dbReference type="PANTHER" id="PTHR13582:SF0">
    <property type="entry name" value="M-PHASE PHOSPHOPROTEIN 6"/>
    <property type="match status" value="1"/>
</dbReference>
<feature type="compositionally biased region" description="Basic and acidic residues" evidence="1">
    <location>
        <begin position="24"/>
        <end position="39"/>
    </location>
</feature>
<gene>
    <name evidence="2" type="ORF">BCR36DRAFT_405704</name>
</gene>
<feature type="region of interest" description="Disordered" evidence="1">
    <location>
        <begin position="19"/>
        <end position="40"/>
    </location>
</feature>
<dbReference type="Proteomes" id="UP000193719">
    <property type="component" value="Unassembled WGS sequence"/>
</dbReference>